<dbReference type="OrthoDB" id="9786835at2"/>
<reference evidence="18" key="2">
    <citation type="submission" date="2018-12" db="EMBL/GenBank/DDBJ databases">
        <title>Maribacter lutimaris sp. nov., isolated from marine sediment.</title>
        <authorList>
            <person name="Kim K.K."/>
        </authorList>
    </citation>
    <scope>NUCLEOTIDE SEQUENCE [LARGE SCALE GENOMIC DNA]</scope>
    <source>
        <strain evidence="18">PoM-212</strain>
    </source>
</reference>
<dbReference type="AlphaFoldDB" id="A0A426RNM0"/>
<dbReference type="PANTHER" id="PTHR37838">
    <property type="entry name" value="NA(+)-TRANSLOCATING NADH-QUINONE REDUCTASE SUBUNIT C"/>
    <property type="match status" value="1"/>
</dbReference>
<evidence type="ECO:0000256" key="2">
    <source>
        <dbReference type="ARBA" id="ARBA00022475"/>
    </source>
</evidence>
<evidence type="ECO:0000256" key="3">
    <source>
        <dbReference type="ARBA" id="ARBA00022519"/>
    </source>
</evidence>
<keyword evidence="13" id="KW-0830">Ubiquinone</keyword>
<evidence type="ECO:0000256" key="12">
    <source>
        <dbReference type="ARBA" id="ARBA00023065"/>
    </source>
</evidence>
<dbReference type="GO" id="GO:0016655">
    <property type="term" value="F:oxidoreductase activity, acting on NAD(P)H, quinone or similar compound as acceptor"/>
    <property type="evidence" value="ECO:0007669"/>
    <property type="project" value="InterPro"/>
</dbReference>
<evidence type="ECO:0000256" key="11">
    <source>
        <dbReference type="ARBA" id="ARBA00023053"/>
    </source>
</evidence>
<evidence type="ECO:0000256" key="13">
    <source>
        <dbReference type="ARBA" id="ARBA00023075"/>
    </source>
</evidence>
<keyword evidence="10" id="KW-0520">NAD</keyword>
<dbReference type="PROSITE" id="PS51257">
    <property type="entry name" value="PROKAR_LIPOPROTEIN"/>
    <property type="match status" value="1"/>
</dbReference>
<keyword evidence="6" id="KW-0288">FMN</keyword>
<evidence type="ECO:0000256" key="8">
    <source>
        <dbReference type="ARBA" id="ARBA00022967"/>
    </source>
</evidence>
<keyword evidence="9" id="KW-1133">Transmembrane helix</keyword>
<dbReference type="GO" id="GO:0010181">
    <property type="term" value="F:FMN binding"/>
    <property type="evidence" value="ECO:0007669"/>
    <property type="project" value="InterPro"/>
</dbReference>
<keyword evidence="5" id="KW-0285">Flavoprotein</keyword>
<proteinExistence type="predicted"/>
<comment type="caution">
    <text evidence="17">The sequence shown here is derived from an EMBL/GenBank/DDBJ whole genome shotgun (WGS) entry which is preliminary data.</text>
</comment>
<evidence type="ECO:0000256" key="4">
    <source>
        <dbReference type="ARBA" id="ARBA00022553"/>
    </source>
</evidence>
<dbReference type="SMART" id="SM00900">
    <property type="entry name" value="FMN_bind"/>
    <property type="match status" value="1"/>
</dbReference>
<dbReference type="GO" id="GO:0006814">
    <property type="term" value="P:sodium ion transport"/>
    <property type="evidence" value="ECO:0007669"/>
    <property type="project" value="UniProtKB-KW"/>
</dbReference>
<evidence type="ECO:0000256" key="6">
    <source>
        <dbReference type="ARBA" id="ARBA00022643"/>
    </source>
</evidence>
<keyword evidence="8" id="KW-1278">Translocase</keyword>
<keyword evidence="1" id="KW-0813">Transport</keyword>
<evidence type="ECO:0000256" key="10">
    <source>
        <dbReference type="ARBA" id="ARBA00023027"/>
    </source>
</evidence>
<keyword evidence="2" id="KW-1003">Cell membrane</keyword>
<organism evidence="17 18">
    <name type="scientific">Maribacter algicola</name>
    <dbReference type="NCBI Taxonomy" id="2498892"/>
    <lineage>
        <taxon>Bacteria</taxon>
        <taxon>Pseudomonadati</taxon>
        <taxon>Bacteroidota</taxon>
        <taxon>Flavobacteriia</taxon>
        <taxon>Flavobacteriales</taxon>
        <taxon>Flavobacteriaceae</taxon>
        <taxon>Maribacter</taxon>
    </lineage>
</organism>
<keyword evidence="11" id="KW-0915">Sodium</keyword>
<keyword evidence="14" id="KW-0472">Membrane</keyword>
<gene>
    <name evidence="17" type="ORF">DZC72_08570</name>
</gene>
<dbReference type="RefSeq" id="WP_125222397.1">
    <property type="nucleotide sequence ID" value="NZ_QUSX01000001.1"/>
</dbReference>
<dbReference type="EMBL" id="QUSX01000001">
    <property type="protein sequence ID" value="RRQ50575.1"/>
    <property type="molecule type" value="Genomic_DNA"/>
</dbReference>
<evidence type="ECO:0000259" key="16">
    <source>
        <dbReference type="SMART" id="SM00900"/>
    </source>
</evidence>
<accession>A0A426RNM0</accession>
<dbReference type="GO" id="GO:0016020">
    <property type="term" value="C:membrane"/>
    <property type="evidence" value="ECO:0007669"/>
    <property type="project" value="InterPro"/>
</dbReference>
<evidence type="ECO:0000256" key="14">
    <source>
        <dbReference type="ARBA" id="ARBA00023136"/>
    </source>
</evidence>
<name>A0A426RNM0_9FLAO</name>
<dbReference type="InterPro" id="IPR010204">
    <property type="entry name" value="NqrC"/>
</dbReference>
<evidence type="ECO:0000256" key="9">
    <source>
        <dbReference type="ARBA" id="ARBA00022989"/>
    </source>
</evidence>
<reference evidence="18" key="1">
    <citation type="submission" date="2018-08" db="EMBL/GenBank/DDBJ databases">
        <authorList>
            <person name="Khan S.A."/>
            <person name="J S.E."/>
        </authorList>
    </citation>
    <scope>NUCLEOTIDE SEQUENCE [LARGE SCALE GENOMIC DNA]</scope>
    <source>
        <strain evidence="18">PoM-212</strain>
    </source>
</reference>
<feature type="domain" description="FMN-binding" evidence="16">
    <location>
        <begin position="120"/>
        <end position="217"/>
    </location>
</feature>
<evidence type="ECO:0000256" key="15">
    <source>
        <dbReference type="ARBA" id="ARBA00023201"/>
    </source>
</evidence>
<evidence type="ECO:0000313" key="17">
    <source>
        <dbReference type="EMBL" id="RRQ50575.1"/>
    </source>
</evidence>
<dbReference type="Proteomes" id="UP000286990">
    <property type="component" value="Unassembled WGS sequence"/>
</dbReference>
<dbReference type="Pfam" id="PF04205">
    <property type="entry name" value="FMN_bind"/>
    <property type="match status" value="1"/>
</dbReference>
<keyword evidence="12" id="KW-0406">Ion transport</keyword>
<evidence type="ECO:0000256" key="1">
    <source>
        <dbReference type="ARBA" id="ARBA00022448"/>
    </source>
</evidence>
<keyword evidence="15" id="KW-0739">Sodium transport</keyword>
<keyword evidence="3" id="KW-0997">Cell inner membrane</keyword>
<evidence type="ECO:0000313" key="18">
    <source>
        <dbReference type="Proteomes" id="UP000286990"/>
    </source>
</evidence>
<dbReference type="InterPro" id="IPR007329">
    <property type="entry name" value="FMN-bd"/>
</dbReference>
<keyword evidence="18" id="KW-1185">Reference proteome</keyword>
<dbReference type="PANTHER" id="PTHR37838:SF1">
    <property type="entry name" value="NA(+)-TRANSLOCATING NADH-QUINONE REDUCTASE SUBUNIT C"/>
    <property type="match status" value="1"/>
</dbReference>
<sequence length="225" mass="25276">MRAFWIIGSLIILFISCKEEPKVNMPDSENTIQDLPKKEGLSAVQKEIVSFADSTFSYNSDMNTLIAYKKIDEKGTITDIDMNEGIRLYKELIKSNTVDAVPIFEVKNTDTAILTIRGKGFGGAIWAKVLVNIKTLEIKKIEFDHKSETYGYGSAMEQRAFENQFVGTKIDLDKNSFTLQQNMEKRMDDGVYVDGISGATMTSAAAIEMVNLGLQKYKGYLVHNR</sequence>
<keyword evidence="7" id="KW-0812">Transmembrane</keyword>
<keyword evidence="4" id="KW-0597">Phosphoprotein</keyword>
<protein>
    <submittedName>
        <fullName evidence="17">FMN-binding protein</fullName>
    </submittedName>
</protein>
<evidence type="ECO:0000256" key="5">
    <source>
        <dbReference type="ARBA" id="ARBA00022630"/>
    </source>
</evidence>
<evidence type="ECO:0000256" key="7">
    <source>
        <dbReference type="ARBA" id="ARBA00022692"/>
    </source>
</evidence>